<dbReference type="HOGENOM" id="CLU_008065_3_2_9"/>
<evidence type="ECO:0000313" key="8">
    <source>
        <dbReference type="Proteomes" id="UP000033558"/>
    </source>
</evidence>
<protein>
    <submittedName>
        <fullName evidence="7">Hydroxymethylglutaryl-CoA synthase</fullName>
    </submittedName>
</protein>
<dbReference type="RefSeq" id="WP_046316997.1">
    <property type="nucleotide sequence ID" value="NZ_JBHSZT010000010.1"/>
</dbReference>
<evidence type="ECO:0000259" key="6">
    <source>
        <dbReference type="Pfam" id="PF08540"/>
    </source>
</evidence>
<dbReference type="PANTHER" id="PTHR43323">
    <property type="entry name" value="3-HYDROXY-3-METHYLGLUTARYL COENZYME A SYNTHASE"/>
    <property type="match status" value="1"/>
</dbReference>
<dbReference type="PATRIC" id="fig|1218492.5.peg.1313"/>
<evidence type="ECO:0000256" key="2">
    <source>
        <dbReference type="ARBA" id="ARBA00022679"/>
    </source>
</evidence>
<feature type="binding site" evidence="4">
    <location>
        <position position="29"/>
    </location>
    <ligand>
        <name>(3S)-3-hydroxy-3-methylglutaryl-CoA</name>
        <dbReference type="ChEBI" id="CHEBI:43074"/>
    </ligand>
</feature>
<keyword evidence="2" id="KW-0808">Transferase</keyword>
<dbReference type="Pfam" id="PF01154">
    <property type="entry name" value="HMG_CoA_synt_N"/>
    <property type="match status" value="1"/>
</dbReference>
<dbReference type="PANTHER" id="PTHR43323:SF2">
    <property type="entry name" value="HYDROXYMETHYLGLUTARYL-COA SYNTHASE"/>
    <property type="match status" value="1"/>
</dbReference>
<gene>
    <name evidence="7" type="primary">mvaS</name>
    <name evidence="7" type="ORF">JG30_11700</name>
</gene>
<proteinExistence type="inferred from homology"/>
<dbReference type="CDD" id="cd00827">
    <property type="entry name" value="init_cond_enzymes"/>
    <property type="match status" value="1"/>
</dbReference>
<sequence>MNIGIDKMDFYTPAQYLDLVDLAQARKTDPNKYLIGIGQRQMAIPSLDQDAVVLAANAAEKILSTADRQQIGLLIVATESGVDQSKAAALFVQQLLQLSPYLRAIELKEACYGGTAGLQLARDFVAQHPQQKALVLASDIARYGLQTSGEVTQGAGAVALLVSANPRILAIAPDSVYQSQNVNDFWRPNYSQEAMARGKFSEEVYLKMFQNLWTQAQAQKLWQPADLQALLCHLPFSKMGLKAVRSLQGQLASVDYERLMRRFQASVQYGQVVGNIYTGSLYLSLISLLDHDTSLQAGDQLACYSYGSGAVAELFTGTLVAGFQEQLHPHSHQKMLAQRQRLTIAEYEAEFQQQLVTDGSAQELTQSDPTAPHYLTKVEAHQRFYV</sequence>
<comment type="caution">
    <text evidence="7">The sequence shown here is derived from an EMBL/GenBank/DDBJ whole genome shotgun (WGS) entry which is preliminary data.</text>
</comment>
<evidence type="ECO:0000256" key="4">
    <source>
        <dbReference type="PIRSR" id="PIRSR611554-2"/>
    </source>
</evidence>
<evidence type="ECO:0000313" key="7">
    <source>
        <dbReference type="EMBL" id="KJY60982.1"/>
    </source>
</evidence>
<dbReference type="InterPro" id="IPR013746">
    <property type="entry name" value="HMG_CoA_synt_C_dom"/>
</dbReference>
<dbReference type="NCBIfam" id="TIGR01835">
    <property type="entry name" value="HMG-CoA-S_prok"/>
    <property type="match status" value="1"/>
</dbReference>
<dbReference type="STRING" id="1218492.JG30_11700"/>
<name>A0A0F4LQB9_9LACO</name>
<reference evidence="7 8" key="1">
    <citation type="submission" date="2015-01" db="EMBL/GenBank/DDBJ databases">
        <title>Comparative genomics of the lactic acid bacteria isolated from the honey bee gut.</title>
        <authorList>
            <person name="Ellegaard K.M."/>
            <person name="Tamarit D."/>
            <person name="Javelind E."/>
            <person name="Olofsson T."/>
            <person name="Andersson S.G."/>
            <person name="Vasquez A."/>
        </authorList>
    </citation>
    <scope>NUCLEOTIDE SEQUENCE [LARGE SCALE GENOMIC DNA]</scope>
    <source>
        <strain evidence="7 8">Bin4</strain>
    </source>
</reference>
<evidence type="ECO:0000256" key="1">
    <source>
        <dbReference type="ARBA" id="ARBA00007061"/>
    </source>
</evidence>
<dbReference type="InterPro" id="IPR016039">
    <property type="entry name" value="Thiolase-like"/>
</dbReference>
<dbReference type="InterPro" id="IPR013528">
    <property type="entry name" value="HMG_CoA_synth_N"/>
</dbReference>
<feature type="active site" description="Acyl-thioester intermediate" evidence="3">
    <location>
        <position position="111"/>
    </location>
</feature>
<dbReference type="Gene3D" id="3.40.47.10">
    <property type="match status" value="2"/>
</dbReference>
<feature type="binding site" evidence="4">
    <location>
        <position position="143"/>
    </location>
    <ligand>
        <name>(3S)-3-hydroxy-3-methylglutaryl-CoA</name>
        <dbReference type="ChEBI" id="CHEBI:43074"/>
    </ligand>
</feature>
<accession>A0A0F4LQB9</accession>
<keyword evidence="8" id="KW-1185">Reference proteome</keyword>
<dbReference type="OrthoDB" id="9769523at2"/>
<dbReference type="AlphaFoldDB" id="A0A0F4LQB9"/>
<feature type="binding site" evidence="4">
    <location>
        <position position="242"/>
    </location>
    <ligand>
        <name>(3S)-3-hydroxy-3-methylglutaryl-CoA</name>
        <dbReference type="ChEBI" id="CHEBI:43074"/>
    </ligand>
</feature>
<dbReference type="Pfam" id="PF08540">
    <property type="entry name" value="HMG_CoA_synt_C"/>
    <property type="match status" value="1"/>
</dbReference>
<feature type="active site" description="Proton donor/acceptor" evidence="3">
    <location>
        <position position="233"/>
    </location>
</feature>
<dbReference type="GO" id="GO:0006084">
    <property type="term" value="P:acetyl-CoA metabolic process"/>
    <property type="evidence" value="ECO:0007669"/>
    <property type="project" value="InterPro"/>
</dbReference>
<dbReference type="SUPFAM" id="SSF53901">
    <property type="entry name" value="Thiolase-like"/>
    <property type="match status" value="2"/>
</dbReference>
<dbReference type="EMBL" id="JXJQ01000009">
    <property type="protein sequence ID" value="KJY60982.1"/>
    <property type="molecule type" value="Genomic_DNA"/>
</dbReference>
<comment type="similarity">
    <text evidence="1">Belongs to the thiolase-like superfamily. HMG-CoA synthase family.</text>
</comment>
<feature type="active site" description="Proton donor/acceptor" evidence="3">
    <location>
        <position position="79"/>
    </location>
</feature>
<evidence type="ECO:0000256" key="3">
    <source>
        <dbReference type="PIRSR" id="PIRSR611554-1"/>
    </source>
</evidence>
<feature type="domain" description="Hydroxymethylglutaryl-coenzyme A synthase N-terminal" evidence="5">
    <location>
        <begin position="2"/>
        <end position="164"/>
    </location>
</feature>
<dbReference type="InterPro" id="IPR011554">
    <property type="entry name" value="HMG_CoA_synthase_prok"/>
</dbReference>
<feature type="binding site" evidence="4">
    <location>
        <position position="275"/>
    </location>
    <ligand>
        <name>(3S)-3-hydroxy-3-methylglutaryl-CoA</name>
        <dbReference type="ChEBI" id="CHEBI:43074"/>
    </ligand>
</feature>
<organism evidence="7 8">
    <name type="scientific">Bombilactobacillus mellifer</name>
    <dbReference type="NCBI Taxonomy" id="1218492"/>
    <lineage>
        <taxon>Bacteria</taxon>
        <taxon>Bacillati</taxon>
        <taxon>Bacillota</taxon>
        <taxon>Bacilli</taxon>
        <taxon>Lactobacillales</taxon>
        <taxon>Lactobacillaceae</taxon>
        <taxon>Bombilactobacillus</taxon>
    </lineage>
</organism>
<feature type="domain" description="Hydroxymethylglutaryl-coenzyme A synthase C-terminal" evidence="6">
    <location>
        <begin position="246"/>
        <end position="378"/>
    </location>
</feature>
<evidence type="ECO:0000259" key="5">
    <source>
        <dbReference type="Pfam" id="PF01154"/>
    </source>
</evidence>
<dbReference type="Proteomes" id="UP000033558">
    <property type="component" value="Unassembled WGS sequence"/>
</dbReference>
<dbReference type="GO" id="GO:0004421">
    <property type="term" value="F:hydroxymethylglutaryl-CoA synthase activity"/>
    <property type="evidence" value="ECO:0007669"/>
    <property type="project" value="InterPro"/>
</dbReference>